<accession>A0A8H4EQB8</accession>
<dbReference type="InterPro" id="IPR036396">
    <property type="entry name" value="Cyt_P450_sf"/>
</dbReference>
<keyword evidence="2" id="KW-1185">Reference proteome</keyword>
<proteinExistence type="predicted"/>
<dbReference type="EMBL" id="WTPW01000222">
    <property type="protein sequence ID" value="KAF0533319.1"/>
    <property type="molecule type" value="Genomic_DNA"/>
</dbReference>
<protein>
    <submittedName>
        <fullName evidence="1">Cytochrome P450</fullName>
    </submittedName>
</protein>
<gene>
    <name evidence="1" type="ORF">F8M41_010683</name>
</gene>
<dbReference type="Proteomes" id="UP000439903">
    <property type="component" value="Unassembled WGS sequence"/>
</dbReference>
<dbReference type="SUPFAM" id="SSF48264">
    <property type="entry name" value="Cytochrome P450"/>
    <property type="match status" value="1"/>
</dbReference>
<dbReference type="AlphaFoldDB" id="A0A8H4EQB8"/>
<evidence type="ECO:0000313" key="2">
    <source>
        <dbReference type="Proteomes" id="UP000439903"/>
    </source>
</evidence>
<reference evidence="1 2" key="1">
    <citation type="journal article" date="2019" name="Environ. Microbiol.">
        <title>At the nexus of three kingdoms: the genome of the mycorrhizal fungus Gigaspora margarita provides insights into plant, endobacterial and fungal interactions.</title>
        <authorList>
            <person name="Venice F."/>
            <person name="Ghignone S."/>
            <person name="Salvioli di Fossalunga A."/>
            <person name="Amselem J."/>
            <person name="Novero M."/>
            <person name="Xianan X."/>
            <person name="Sedzielewska Toro K."/>
            <person name="Morin E."/>
            <person name="Lipzen A."/>
            <person name="Grigoriev I.V."/>
            <person name="Henrissat B."/>
            <person name="Martin F.M."/>
            <person name="Bonfante P."/>
        </authorList>
    </citation>
    <scope>NUCLEOTIDE SEQUENCE [LARGE SCALE GENOMIC DNA]</scope>
    <source>
        <strain evidence="1 2">BEG34</strain>
    </source>
</reference>
<dbReference type="GO" id="GO:0005506">
    <property type="term" value="F:iron ion binding"/>
    <property type="evidence" value="ECO:0007669"/>
    <property type="project" value="InterPro"/>
</dbReference>
<name>A0A8H4EQB8_GIGMA</name>
<dbReference type="GO" id="GO:0004497">
    <property type="term" value="F:monooxygenase activity"/>
    <property type="evidence" value="ECO:0007669"/>
    <property type="project" value="InterPro"/>
</dbReference>
<organism evidence="1 2">
    <name type="scientific">Gigaspora margarita</name>
    <dbReference type="NCBI Taxonomy" id="4874"/>
    <lineage>
        <taxon>Eukaryota</taxon>
        <taxon>Fungi</taxon>
        <taxon>Fungi incertae sedis</taxon>
        <taxon>Mucoromycota</taxon>
        <taxon>Glomeromycotina</taxon>
        <taxon>Glomeromycetes</taxon>
        <taxon>Diversisporales</taxon>
        <taxon>Gigasporaceae</taxon>
        <taxon>Gigaspora</taxon>
    </lineage>
</organism>
<dbReference type="GO" id="GO:0020037">
    <property type="term" value="F:heme binding"/>
    <property type="evidence" value="ECO:0007669"/>
    <property type="project" value="InterPro"/>
</dbReference>
<comment type="caution">
    <text evidence="1">The sequence shown here is derived from an EMBL/GenBank/DDBJ whole genome shotgun (WGS) entry which is preliminary data.</text>
</comment>
<dbReference type="Gene3D" id="1.10.630.10">
    <property type="entry name" value="Cytochrome P450"/>
    <property type="match status" value="1"/>
</dbReference>
<dbReference type="OrthoDB" id="1470350at2759"/>
<dbReference type="GO" id="GO:0016705">
    <property type="term" value="F:oxidoreductase activity, acting on paired donors, with incorporation or reduction of molecular oxygen"/>
    <property type="evidence" value="ECO:0007669"/>
    <property type="project" value="InterPro"/>
</dbReference>
<sequence>MSFNQPHLLISDPKHVQQVMSTRAYEFPRLFLNETTVKEIAGESILLTMGEFHKYKRQRKMMNPSFAFANVKEMIPTFVQITLDVIGLVGFNYEFNSTTSQSELAQAYNNLTSNNPSLYSVLLKHSFRS</sequence>
<evidence type="ECO:0000313" key="1">
    <source>
        <dbReference type="EMBL" id="KAF0533319.1"/>
    </source>
</evidence>